<dbReference type="AlphaFoldDB" id="A0A5B0EC54"/>
<name>A0A5B0EC54_9MICC</name>
<feature type="transmembrane region" description="Helical" evidence="1">
    <location>
        <begin position="107"/>
        <end position="129"/>
    </location>
</feature>
<keyword evidence="1" id="KW-0472">Membrane</keyword>
<sequence length="272" mass="28245">MKDLEDVANAAEDASNSRAFVIAARAGFAVSGLLHLLIGVIAVRLALGDSQDADQGGAMAQLAAQPAGVVLLWAGAVACLALGLWQLSEVIFGYRRVAVRRRLGKKLAAAGQGIVFFVLAIGFASFGLGNRKESSESTSDATAQVMSMPFGPMLLLLVGAGIAITGVVFVIRGLLKSFTKQIVLPASKALRRGTLILGVLGYMAKGVALFLVGLLVIVATLQSDPEESTGLDGALKSLREQPFGDLALIFIGVGLGCYGLFLIAKSRVAKMD</sequence>
<accession>A0A5B0EC54</accession>
<proteinExistence type="predicted"/>
<dbReference type="EMBL" id="VOBL01000010">
    <property type="protein sequence ID" value="KAA0976433.1"/>
    <property type="molecule type" value="Genomic_DNA"/>
</dbReference>
<keyword evidence="1" id="KW-1133">Transmembrane helix</keyword>
<reference evidence="3 4" key="1">
    <citation type="submission" date="2019-07" db="EMBL/GenBank/DDBJ databases">
        <title>Analysis of the biochemical properties, biological activity and biotechnological potential of siderophores and biosurfactants produced by Antarctic psychrotolerant bacteria.</title>
        <authorList>
            <person name="Styczynski M."/>
            <person name="Krucon T."/>
            <person name="Decewicz P."/>
            <person name="Dziewit L."/>
        </authorList>
    </citation>
    <scope>NUCLEOTIDE SEQUENCE [LARGE SCALE GENOMIC DNA]</scope>
    <source>
        <strain evidence="3 4">ANT_H27</strain>
    </source>
</reference>
<protein>
    <submittedName>
        <fullName evidence="3">DUF1206 domain-containing protein</fullName>
    </submittedName>
</protein>
<gene>
    <name evidence="3" type="ORF">FQ154_11240</name>
</gene>
<feature type="domain" description="DUF1206" evidence="2">
    <location>
        <begin position="26"/>
        <end position="92"/>
    </location>
</feature>
<feature type="domain" description="DUF1206" evidence="2">
    <location>
        <begin position="200"/>
        <end position="267"/>
    </location>
</feature>
<evidence type="ECO:0000259" key="2">
    <source>
        <dbReference type="Pfam" id="PF06724"/>
    </source>
</evidence>
<evidence type="ECO:0000313" key="4">
    <source>
        <dbReference type="Proteomes" id="UP000323856"/>
    </source>
</evidence>
<evidence type="ECO:0000256" key="1">
    <source>
        <dbReference type="SAM" id="Phobius"/>
    </source>
</evidence>
<feature type="domain" description="DUF1206" evidence="2">
    <location>
        <begin position="109"/>
        <end position="174"/>
    </location>
</feature>
<dbReference type="Proteomes" id="UP000323856">
    <property type="component" value="Unassembled WGS sequence"/>
</dbReference>
<dbReference type="Pfam" id="PF06724">
    <property type="entry name" value="DUF1206"/>
    <property type="match status" value="3"/>
</dbReference>
<dbReference type="RefSeq" id="WP_149619774.1">
    <property type="nucleotide sequence ID" value="NZ_VOBL01000010.1"/>
</dbReference>
<comment type="caution">
    <text evidence="3">The sequence shown here is derived from an EMBL/GenBank/DDBJ whole genome shotgun (WGS) entry which is preliminary data.</text>
</comment>
<evidence type="ECO:0000313" key="3">
    <source>
        <dbReference type="EMBL" id="KAA0976433.1"/>
    </source>
</evidence>
<keyword evidence="1" id="KW-0812">Transmembrane</keyword>
<feature type="transmembrane region" description="Helical" evidence="1">
    <location>
        <begin position="26"/>
        <end position="47"/>
    </location>
</feature>
<feature type="transmembrane region" description="Helical" evidence="1">
    <location>
        <begin position="246"/>
        <end position="264"/>
    </location>
</feature>
<feature type="transmembrane region" description="Helical" evidence="1">
    <location>
        <begin position="67"/>
        <end position="87"/>
    </location>
</feature>
<organism evidence="3 4">
    <name type="scientific">Paeniglutamicibacter gangotriensis</name>
    <dbReference type="NCBI Taxonomy" id="254787"/>
    <lineage>
        <taxon>Bacteria</taxon>
        <taxon>Bacillati</taxon>
        <taxon>Actinomycetota</taxon>
        <taxon>Actinomycetes</taxon>
        <taxon>Micrococcales</taxon>
        <taxon>Micrococcaceae</taxon>
        <taxon>Paeniglutamicibacter</taxon>
    </lineage>
</organism>
<feature type="transmembrane region" description="Helical" evidence="1">
    <location>
        <begin position="195"/>
        <end position="221"/>
    </location>
</feature>
<dbReference type="InterPro" id="IPR009597">
    <property type="entry name" value="DUF1206"/>
</dbReference>
<dbReference type="OrthoDB" id="4552598at2"/>
<feature type="transmembrane region" description="Helical" evidence="1">
    <location>
        <begin position="149"/>
        <end position="175"/>
    </location>
</feature>